<evidence type="ECO:0000313" key="2">
    <source>
        <dbReference type="EMBL" id="MFC6870150.1"/>
    </source>
</evidence>
<dbReference type="CDD" id="cd00093">
    <property type="entry name" value="HTH_XRE"/>
    <property type="match status" value="1"/>
</dbReference>
<comment type="caution">
    <text evidence="2">The sequence shown here is derived from an EMBL/GenBank/DDBJ whole genome shotgun (WGS) entry which is preliminary data.</text>
</comment>
<accession>A0ABW2C768</accession>
<dbReference type="Proteomes" id="UP001596337">
    <property type="component" value="Unassembled WGS sequence"/>
</dbReference>
<dbReference type="RefSeq" id="WP_345399180.1">
    <property type="nucleotide sequence ID" value="NZ_BAABLA010000084.1"/>
</dbReference>
<name>A0ABW2C768_9PSEU</name>
<dbReference type="Gene3D" id="1.10.260.40">
    <property type="entry name" value="lambda repressor-like DNA-binding domains"/>
    <property type="match status" value="1"/>
</dbReference>
<dbReference type="Pfam" id="PF13560">
    <property type="entry name" value="HTH_31"/>
    <property type="match status" value="1"/>
</dbReference>
<keyword evidence="3" id="KW-1185">Reference proteome</keyword>
<feature type="domain" description="HTH cro/C1-type" evidence="1">
    <location>
        <begin position="16"/>
        <end position="72"/>
    </location>
</feature>
<reference evidence="3" key="1">
    <citation type="journal article" date="2019" name="Int. J. Syst. Evol. Microbiol.">
        <title>The Global Catalogue of Microorganisms (GCM) 10K type strain sequencing project: providing services to taxonomists for standard genome sequencing and annotation.</title>
        <authorList>
            <consortium name="The Broad Institute Genomics Platform"/>
            <consortium name="The Broad Institute Genome Sequencing Center for Infectious Disease"/>
            <person name="Wu L."/>
            <person name="Ma J."/>
        </authorList>
    </citation>
    <scope>NUCLEOTIDE SEQUENCE [LARGE SCALE GENOMIC DNA]</scope>
    <source>
        <strain evidence="3">KCTC 32255</strain>
    </source>
</reference>
<sequence>MHLDGEQYQRLLGNELRTLRKSRGWTRKQLNARLQSIISLQTLATYEHGTRQCSVVRFAEICLALGEKPHDILARLDRRLFTSAADEIRVDLAKIAESTEPTLAPLRRWAADRLRATDAASGSEITLTTAAVERMAELCGTTPAKLRSQLTPARCVS</sequence>
<protein>
    <submittedName>
        <fullName evidence="2">Helix-turn-helix transcriptional regulator</fullName>
    </submittedName>
</protein>
<dbReference type="PROSITE" id="PS50943">
    <property type="entry name" value="HTH_CROC1"/>
    <property type="match status" value="1"/>
</dbReference>
<organism evidence="2 3">
    <name type="scientific">Haloechinothrix salitolerans</name>
    <dbReference type="NCBI Taxonomy" id="926830"/>
    <lineage>
        <taxon>Bacteria</taxon>
        <taxon>Bacillati</taxon>
        <taxon>Actinomycetota</taxon>
        <taxon>Actinomycetes</taxon>
        <taxon>Pseudonocardiales</taxon>
        <taxon>Pseudonocardiaceae</taxon>
        <taxon>Haloechinothrix</taxon>
    </lineage>
</organism>
<evidence type="ECO:0000259" key="1">
    <source>
        <dbReference type="PROSITE" id="PS50943"/>
    </source>
</evidence>
<dbReference type="InterPro" id="IPR010982">
    <property type="entry name" value="Lambda_DNA-bd_dom_sf"/>
</dbReference>
<proteinExistence type="predicted"/>
<dbReference type="InterPro" id="IPR001387">
    <property type="entry name" value="Cro/C1-type_HTH"/>
</dbReference>
<dbReference type="SUPFAM" id="SSF47413">
    <property type="entry name" value="lambda repressor-like DNA-binding domains"/>
    <property type="match status" value="1"/>
</dbReference>
<gene>
    <name evidence="2" type="ORF">ACFQGD_23705</name>
</gene>
<evidence type="ECO:0000313" key="3">
    <source>
        <dbReference type="Proteomes" id="UP001596337"/>
    </source>
</evidence>
<dbReference type="EMBL" id="JBHSXX010000001">
    <property type="protein sequence ID" value="MFC6870150.1"/>
    <property type="molecule type" value="Genomic_DNA"/>
</dbReference>